<dbReference type="SUPFAM" id="SSF56655">
    <property type="entry name" value="Carbohydrate phosphatase"/>
    <property type="match status" value="1"/>
</dbReference>
<keyword evidence="3" id="KW-1185">Reference proteome</keyword>
<dbReference type="GO" id="GO:0005986">
    <property type="term" value="P:sucrose biosynthetic process"/>
    <property type="evidence" value="ECO:0007669"/>
    <property type="project" value="TreeGrafter"/>
</dbReference>
<evidence type="ECO:0000313" key="2">
    <source>
        <dbReference type="EMBL" id="KAK7331670.1"/>
    </source>
</evidence>
<dbReference type="Gene3D" id="3.30.540.10">
    <property type="entry name" value="Fructose-1,6-Bisphosphatase, subunit A, domain 1"/>
    <property type="match status" value="1"/>
</dbReference>
<proteinExistence type="predicted"/>
<protein>
    <recommendedName>
        <fullName evidence="1">Fructose-1-6-bisphosphatase class 1 C-terminal domain-containing protein</fullName>
    </recommendedName>
</protein>
<sequence length="144" mass="16119">MNFSLLKPLLQDPNGKTLKSVLSTGNGVNSFTLDPSLEEFILTHPNIKVHGYASGSEIDVFISILRMMSKHSMVADIHRTLLYSGIIMYPADIKSPNGKLRILFEVIPKSYLMEQAGDQAFTGKQRVCLSFSFHLIVYYCKDSS</sequence>
<dbReference type="Pfam" id="PF18913">
    <property type="entry name" value="FBPase_C"/>
    <property type="match status" value="1"/>
</dbReference>
<dbReference type="PANTHER" id="PTHR11556">
    <property type="entry name" value="FRUCTOSE-1,6-BISPHOSPHATASE-RELATED"/>
    <property type="match status" value="1"/>
</dbReference>
<feature type="domain" description="Fructose-1-6-bisphosphatase class 1 C-terminal" evidence="1">
    <location>
        <begin position="71"/>
        <end position="127"/>
    </location>
</feature>
<dbReference type="GO" id="GO:0005829">
    <property type="term" value="C:cytosol"/>
    <property type="evidence" value="ECO:0007669"/>
    <property type="project" value="TreeGrafter"/>
</dbReference>
<dbReference type="PANTHER" id="PTHR11556:SF36">
    <property type="entry name" value="FRUCTOSE-BISPHOSPHATASE"/>
    <property type="match status" value="1"/>
</dbReference>
<reference evidence="2 3" key="1">
    <citation type="submission" date="2024-01" db="EMBL/GenBank/DDBJ databases">
        <title>The genomes of 5 underutilized Papilionoideae crops provide insights into root nodulation and disease resistanc.</title>
        <authorList>
            <person name="Jiang F."/>
        </authorList>
    </citation>
    <scope>NUCLEOTIDE SEQUENCE [LARGE SCALE GENOMIC DNA]</scope>
    <source>
        <strain evidence="2">JINMINGXINNONG_FW02</strain>
        <tissue evidence="2">Leaves</tissue>
    </source>
</reference>
<dbReference type="InterPro" id="IPR000146">
    <property type="entry name" value="FBPase_class-1"/>
</dbReference>
<dbReference type="GO" id="GO:0006094">
    <property type="term" value="P:gluconeogenesis"/>
    <property type="evidence" value="ECO:0007669"/>
    <property type="project" value="TreeGrafter"/>
</dbReference>
<dbReference type="Proteomes" id="UP001374584">
    <property type="component" value="Unassembled WGS sequence"/>
</dbReference>
<organism evidence="2 3">
    <name type="scientific">Phaseolus coccineus</name>
    <name type="common">Scarlet runner bean</name>
    <name type="synonym">Phaseolus multiflorus</name>
    <dbReference type="NCBI Taxonomy" id="3886"/>
    <lineage>
        <taxon>Eukaryota</taxon>
        <taxon>Viridiplantae</taxon>
        <taxon>Streptophyta</taxon>
        <taxon>Embryophyta</taxon>
        <taxon>Tracheophyta</taxon>
        <taxon>Spermatophyta</taxon>
        <taxon>Magnoliopsida</taxon>
        <taxon>eudicotyledons</taxon>
        <taxon>Gunneridae</taxon>
        <taxon>Pentapetalae</taxon>
        <taxon>rosids</taxon>
        <taxon>fabids</taxon>
        <taxon>Fabales</taxon>
        <taxon>Fabaceae</taxon>
        <taxon>Papilionoideae</taxon>
        <taxon>50 kb inversion clade</taxon>
        <taxon>NPAAA clade</taxon>
        <taxon>indigoferoid/millettioid clade</taxon>
        <taxon>Phaseoleae</taxon>
        <taxon>Phaseolus</taxon>
    </lineage>
</organism>
<evidence type="ECO:0000259" key="1">
    <source>
        <dbReference type="Pfam" id="PF18913"/>
    </source>
</evidence>
<dbReference type="GO" id="GO:0030388">
    <property type="term" value="P:fructose 1,6-bisphosphate metabolic process"/>
    <property type="evidence" value="ECO:0007669"/>
    <property type="project" value="TreeGrafter"/>
</dbReference>
<evidence type="ECO:0000313" key="3">
    <source>
        <dbReference type="Proteomes" id="UP001374584"/>
    </source>
</evidence>
<comment type="caution">
    <text evidence="2">The sequence shown here is derived from an EMBL/GenBank/DDBJ whole genome shotgun (WGS) entry which is preliminary data.</text>
</comment>
<dbReference type="GO" id="GO:0006000">
    <property type="term" value="P:fructose metabolic process"/>
    <property type="evidence" value="ECO:0007669"/>
    <property type="project" value="TreeGrafter"/>
</dbReference>
<accession>A0AAN9QBD7</accession>
<dbReference type="InterPro" id="IPR044015">
    <property type="entry name" value="FBPase_C_dom"/>
</dbReference>
<gene>
    <name evidence="2" type="ORF">VNO80_28407</name>
</gene>
<dbReference type="Gene3D" id="3.40.190.80">
    <property type="match status" value="1"/>
</dbReference>
<dbReference type="EMBL" id="JAYMYR010000011">
    <property type="protein sequence ID" value="KAK7331670.1"/>
    <property type="molecule type" value="Genomic_DNA"/>
</dbReference>
<name>A0AAN9QBD7_PHACN</name>
<dbReference type="GO" id="GO:0006002">
    <property type="term" value="P:fructose 6-phosphate metabolic process"/>
    <property type="evidence" value="ECO:0007669"/>
    <property type="project" value="TreeGrafter"/>
</dbReference>
<dbReference type="GO" id="GO:0042132">
    <property type="term" value="F:fructose 1,6-bisphosphate 1-phosphatase activity"/>
    <property type="evidence" value="ECO:0007669"/>
    <property type="project" value="TreeGrafter"/>
</dbReference>
<dbReference type="AlphaFoldDB" id="A0AAN9QBD7"/>